<feature type="compositionally biased region" description="Low complexity" evidence="2">
    <location>
        <begin position="250"/>
        <end position="259"/>
    </location>
</feature>
<gene>
    <name evidence="4" type="ORF">Ptr86124_011322</name>
</gene>
<dbReference type="EMBL" id="NRDI02000019">
    <property type="protein sequence ID" value="KAI1509736.1"/>
    <property type="molecule type" value="Genomic_DNA"/>
</dbReference>
<dbReference type="InterPro" id="IPR039553">
    <property type="entry name" value="Prefoldin-like"/>
</dbReference>
<dbReference type="Proteomes" id="UP000249757">
    <property type="component" value="Unassembled WGS sequence"/>
</dbReference>
<feature type="compositionally biased region" description="Low complexity" evidence="2">
    <location>
        <begin position="208"/>
        <end position="232"/>
    </location>
</feature>
<reference evidence="5" key="1">
    <citation type="journal article" date="2022" name="Microb. Genom.">
        <title>A global pangenome for the wheat fungal pathogen Pyrenophora tritici-repentis and prediction of effector protein structural homology.</title>
        <authorList>
            <person name="Moolhuijzen P.M."/>
            <person name="See P.T."/>
            <person name="Shi G."/>
            <person name="Powell H.R."/>
            <person name="Cockram J."/>
            <person name="Jorgensen L.N."/>
            <person name="Benslimane H."/>
            <person name="Strelkov S.E."/>
            <person name="Turner J."/>
            <person name="Liu Z."/>
            <person name="Moffat C.S."/>
        </authorList>
    </citation>
    <scope>NUCLEOTIDE SEQUENCE [LARGE SCALE GENOMIC DNA]</scope>
</reference>
<organism evidence="4 5">
    <name type="scientific">Pyrenophora tritici-repentis</name>
    <dbReference type="NCBI Taxonomy" id="45151"/>
    <lineage>
        <taxon>Eukaryota</taxon>
        <taxon>Fungi</taxon>
        <taxon>Dikarya</taxon>
        <taxon>Ascomycota</taxon>
        <taxon>Pezizomycotina</taxon>
        <taxon>Dothideomycetes</taxon>
        <taxon>Pleosporomycetidae</taxon>
        <taxon>Pleosporales</taxon>
        <taxon>Pleosporineae</taxon>
        <taxon>Pleosporaceae</taxon>
        <taxon>Pyrenophora</taxon>
    </lineage>
</organism>
<dbReference type="PANTHER" id="PTHR15111">
    <property type="entry name" value="RNA POLYMERASE II SUBUNIT 5-MEDIATING PROTEIN NNX3"/>
    <property type="match status" value="1"/>
</dbReference>
<feature type="compositionally biased region" description="Basic and acidic residues" evidence="2">
    <location>
        <begin position="181"/>
        <end position="198"/>
    </location>
</feature>
<keyword evidence="1" id="KW-0175">Coiled coil</keyword>
<evidence type="ECO:0000256" key="2">
    <source>
        <dbReference type="SAM" id="MobiDB-lite"/>
    </source>
</evidence>
<feature type="coiled-coil region" evidence="1">
    <location>
        <begin position="2"/>
        <end position="53"/>
    </location>
</feature>
<dbReference type="OMA" id="LNARGMW"/>
<feature type="region of interest" description="Disordered" evidence="2">
    <location>
        <begin position="181"/>
        <end position="271"/>
    </location>
</feature>
<keyword evidence="5" id="KW-1185">Reference proteome</keyword>
<feature type="region of interest" description="Disordered" evidence="2">
    <location>
        <begin position="323"/>
        <end position="363"/>
    </location>
</feature>
<evidence type="ECO:0000313" key="5">
    <source>
        <dbReference type="Proteomes" id="UP000249757"/>
    </source>
</evidence>
<feature type="region of interest" description="Disordered" evidence="2">
    <location>
        <begin position="279"/>
        <end position="298"/>
    </location>
</feature>
<dbReference type="InterPro" id="IPR024325">
    <property type="entry name" value="DUF3835"/>
</dbReference>
<accession>A0A922N5A2</accession>
<evidence type="ECO:0000259" key="3">
    <source>
        <dbReference type="Pfam" id="PF12927"/>
    </source>
</evidence>
<dbReference type="InterPro" id="IPR052255">
    <property type="entry name" value="RNA_pol_II_subunit5-mediator"/>
</dbReference>
<dbReference type="GO" id="GO:0003714">
    <property type="term" value="F:transcription corepressor activity"/>
    <property type="evidence" value="ECO:0007669"/>
    <property type="project" value="TreeGrafter"/>
</dbReference>
<dbReference type="PANTHER" id="PTHR15111:SF0">
    <property type="entry name" value="UNCONVENTIONAL PREFOLDIN RPB5 INTERACTOR 1"/>
    <property type="match status" value="1"/>
</dbReference>
<feature type="compositionally biased region" description="Acidic residues" evidence="2">
    <location>
        <begin position="332"/>
        <end position="354"/>
    </location>
</feature>
<evidence type="ECO:0000313" key="4">
    <source>
        <dbReference type="EMBL" id="KAI1509736.1"/>
    </source>
</evidence>
<feature type="compositionally biased region" description="Pro residues" evidence="2">
    <location>
        <begin position="505"/>
        <end position="524"/>
    </location>
</feature>
<dbReference type="Pfam" id="PF12927">
    <property type="entry name" value="DUF3835"/>
    <property type="match status" value="1"/>
</dbReference>
<comment type="caution">
    <text evidence="4">The sequence shown here is derived from an EMBL/GenBank/DDBJ whole genome shotgun (WGS) entry which is preliminary data.</text>
</comment>
<sequence>MAASTQSTLEEIERRRVQLQENVDKLRKALSHWTTWEAEYEALKEEIEAADNASPSQIREIARDLELTLLNEKEVEELISKNSPSERTANQVVDMISRRIDYVRTSSATIEKNLDVAEKKLAGVDVLLEPGMDNEDGDPMMDIEEELDEDGNEVSSSINQTGKAAAELVEVLRKAGIQKAELEKKVTQSEERSSEKVSDTAPVPETVKASAPASSSSQPKSTPSSKSTSTVSDDPAPQPSPPKKTVSFAEDVQVEPSQSSEEEKLATLLFPKGARAVELKGDERATPSSPIIPNDESPEDAALRRQMLEYGLSEVGQVVAELNLDQPTAEYSDYETDDDDYGEYDTEDEEDEDEYGRSTRPVITEEYRKQMMELEKKLNARMMQNVGPEADKPSLEEHIGDIRTMVVKEDDEFDGSMDTSKSETPPADSNQSPNKRVVRFAENLDVSEAPKQVQGPPKATLAPAKPAPTMSDIVVERAPPGVSAPVEPPKPGKVSRFKSARAGAAPPPQMLPTPPIPEAPPVPSGPKGKTIADTVTEHAPLPSEPQAPNEFDPLLVSREIQAHYNKARNRFISQQGGFKATEEDLENPIVEERDGKTKKVSRFMAARLKAEGM</sequence>
<dbReference type="GO" id="GO:0003682">
    <property type="term" value="F:chromatin binding"/>
    <property type="evidence" value="ECO:0007669"/>
    <property type="project" value="TreeGrafter"/>
</dbReference>
<feature type="region of interest" description="Disordered" evidence="2">
    <location>
        <begin position="406"/>
        <end position="532"/>
    </location>
</feature>
<dbReference type="GO" id="GO:0019212">
    <property type="term" value="F:phosphatase inhibitor activity"/>
    <property type="evidence" value="ECO:0007669"/>
    <property type="project" value="TreeGrafter"/>
</dbReference>
<dbReference type="GO" id="GO:0000122">
    <property type="term" value="P:negative regulation of transcription by RNA polymerase II"/>
    <property type="evidence" value="ECO:0007669"/>
    <property type="project" value="TreeGrafter"/>
</dbReference>
<name>A0A922N5A2_9PLEO</name>
<dbReference type="SUPFAM" id="SSF46579">
    <property type="entry name" value="Prefoldin"/>
    <property type="match status" value="1"/>
</dbReference>
<feature type="compositionally biased region" description="Polar residues" evidence="2">
    <location>
        <begin position="417"/>
        <end position="434"/>
    </location>
</feature>
<proteinExistence type="predicted"/>
<dbReference type="Pfam" id="PF13758">
    <property type="entry name" value="Prefoldin_3"/>
    <property type="match status" value="1"/>
</dbReference>
<evidence type="ECO:0000256" key="1">
    <source>
        <dbReference type="SAM" id="Coils"/>
    </source>
</evidence>
<feature type="compositionally biased region" description="Low complexity" evidence="2">
    <location>
        <begin position="456"/>
        <end position="469"/>
    </location>
</feature>
<dbReference type="OrthoDB" id="21413at2759"/>
<protein>
    <submittedName>
        <fullName evidence="4">Prefoldin-3 multi-domain protein</fullName>
    </submittedName>
</protein>
<dbReference type="AlphaFoldDB" id="A0A922N5A2"/>
<feature type="domain" description="DUF3835" evidence="3">
    <location>
        <begin position="531"/>
        <end position="608"/>
    </location>
</feature>